<dbReference type="AlphaFoldDB" id="E4X777"/>
<gene>
    <name evidence="6" type="ORF">GSOID_T00003265001</name>
</gene>
<proteinExistence type="predicted"/>
<dbReference type="Proteomes" id="UP000001307">
    <property type="component" value="Unassembled WGS sequence"/>
</dbReference>
<evidence type="ECO:0000256" key="4">
    <source>
        <dbReference type="SAM" id="SignalP"/>
    </source>
</evidence>
<accession>E4X777</accession>
<feature type="chain" id="PRO_5003192369" description="CUB domain-containing protein" evidence="4">
    <location>
        <begin position="18"/>
        <end position="157"/>
    </location>
</feature>
<feature type="domain" description="CUB" evidence="5">
    <location>
        <begin position="31"/>
        <end position="144"/>
    </location>
</feature>
<feature type="signal peptide" evidence="4">
    <location>
        <begin position="1"/>
        <end position="17"/>
    </location>
</feature>
<evidence type="ECO:0000256" key="2">
    <source>
        <dbReference type="ARBA" id="ARBA00023157"/>
    </source>
</evidence>
<reference evidence="6" key="1">
    <citation type="journal article" date="2010" name="Science">
        <title>Plasticity of animal genome architecture unmasked by rapid evolution of a pelagic tunicate.</title>
        <authorList>
            <person name="Denoeud F."/>
            <person name="Henriet S."/>
            <person name="Mungpakdee S."/>
            <person name="Aury J.M."/>
            <person name="Da Silva C."/>
            <person name="Brinkmann H."/>
            <person name="Mikhaleva J."/>
            <person name="Olsen L.C."/>
            <person name="Jubin C."/>
            <person name="Canestro C."/>
            <person name="Bouquet J.M."/>
            <person name="Danks G."/>
            <person name="Poulain J."/>
            <person name="Campsteijn C."/>
            <person name="Adamski M."/>
            <person name="Cross I."/>
            <person name="Yadetie F."/>
            <person name="Muffato M."/>
            <person name="Louis A."/>
            <person name="Butcher S."/>
            <person name="Tsagkogeorga G."/>
            <person name="Konrad A."/>
            <person name="Singh S."/>
            <person name="Jensen M.F."/>
            <person name="Cong E.H."/>
            <person name="Eikeseth-Otteraa H."/>
            <person name="Noel B."/>
            <person name="Anthouard V."/>
            <person name="Porcel B.M."/>
            <person name="Kachouri-Lafond R."/>
            <person name="Nishino A."/>
            <person name="Ugolini M."/>
            <person name="Chourrout P."/>
            <person name="Nishida H."/>
            <person name="Aasland R."/>
            <person name="Huzurbazar S."/>
            <person name="Westhof E."/>
            <person name="Delsuc F."/>
            <person name="Lehrach H."/>
            <person name="Reinhardt R."/>
            <person name="Weissenbach J."/>
            <person name="Roy S.W."/>
            <person name="Artiguenave F."/>
            <person name="Postlethwait J.H."/>
            <person name="Manak J.R."/>
            <person name="Thompson E.M."/>
            <person name="Jaillon O."/>
            <person name="Du Pasquier L."/>
            <person name="Boudinot P."/>
            <person name="Liberles D.A."/>
            <person name="Volff J.N."/>
            <person name="Philippe H."/>
            <person name="Lenhard B."/>
            <person name="Roest Crollius H."/>
            <person name="Wincker P."/>
            <person name="Chourrout D."/>
        </authorList>
    </citation>
    <scope>NUCLEOTIDE SEQUENCE [LARGE SCALE GENOMIC DNA]</scope>
</reference>
<dbReference type="EMBL" id="FN653027">
    <property type="protein sequence ID" value="CBY07904.1"/>
    <property type="molecule type" value="Genomic_DNA"/>
</dbReference>
<dbReference type="InParanoid" id="E4X777"/>
<keyword evidence="1" id="KW-0677">Repeat</keyword>
<evidence type="ECO:0000313" key="6">
    <source>
        <dbReference type="EMBL" id="CBY07904.1"/>
    </source>
</evidence>
<dbReference type="CDD" id="cd00041">
    <property type="entry name" value="CUB"/>
    <property type="match status" value="1"/>
</dbReference>
<feature type="disulfide bond" evidence="3">
    <location>
        <begin position="31"/>
        <end position="58"/>
    </location>
</feature>
<evidence type="ECO:0000313" key="7">
    <source>
        <dbReference type="Proteomes" id="UP000001307"/>
    </source>
</evidence>
<protein>
    <recommendedName>
        <fullName evidence="5">CUB domain-containing protein</fullName>
    </recommendedName>
</protein>
<dbReference type="Gene3D" id="2.60.120.290">
    <property type="entry name" value="Spermadhesin, CUB domain"/>
    <property type="match status" value="1"/>
</dbReference>
<sequence>MIFLFVSVTNALYTVDGLSEINAVRNNINNCGEPLTSSGNFSSPGWNAGEPYPPNLNCSWHFRRPSKPDCPNSITLTFLDIEKASRGGNCAFDKLVIQSEFQRFDFCGSDFEKEPMIFSDEVTIQFQSDEMFEGFGWQLQIECMRKIIIMLTVFDFI</sequence>
<evidence type="ECO:0000256" key="3">
    <source>
        <dbReference type="PROSITE-ProRule" id="PRU00059"/>
    </source>
</evidence>
<keyword evidence="4" id="KW-0732">Signal</keyword>
<feature type="disulfide bond" evidence="3">
    <location>
        <begin position="90"/>
        <end position="107"/>
    </location>
</feature>
<evidence type="ECO:0000256" key="1">
    <source>
        <dbReference type="ARBA" id="ARBA00022737"/>
    </source>
</evidence>
<dbReference type="PANTHER" id="PTHR24251:SF50">
    <property type="entry name" value="ATTRACTIN-LIKE 1A"/>
    <property type="match status" value="1"/>
</dbReference>
<organism evidence="6">
    <name type="scientific">Oikopleura dioica</name>
    <name type="common">Tunicate</name>
    <dbReference type="NCBI Taxonomy" id="34765"/>
    <lineage>
        <taxon>Eukaryota</taxon>
        <taxon>Metazoa</taxon>
        <taxon>Chordata</taxon>
        <taxon>Tunicata</taxon>
        <taxon>Appendicularia</taxon>
        <taxon>Copelata</taxon>
        <taxon>Oikopleuridae</taxon>
        <taxon>Oikopleura</taxon>
    </lineage>
</organism>
<evidence type="ECO:0000259" key="5">
    <source>
        <dbReference type="PROSITE" id="PS01180"/>
    </source>
</evidence>
<dbReference type="Pfam" id="PF00431">
    <property type="entry name" value="CUB"/>
    <property type="match status" value="1"/>
</dbReference>
<dbReference type="PROSITE" id="PS01180">
    <property type="entry name" value="CUB"/>
    <property type="match status" value="1"/>
</dbReference>
<dbReference type="InterPro" id="IPR000859">
    <property type="entry name" value="CUB_dom"/>
</dbReference>
<keyword evidence="7" id="KW-1185">Reference proteome</keyword>
<keyword evidence="2 3" id="KW-1015">Disulfide bond</keyword>
<dbReference type="PANTHER" id="PTHR24251">
    <property type="entry name" value="OVOCHYMASE-RELATED"/>
    <property type="match status" value="1"/>
</dbReference>
<dbReference type="SMART" id="SM00042">
    <property type="entry name" value="CUB"/>
    <property type="match status" value="1"/>
</dbReference>
<dbReference type="SUPFAM" id="SSF49854">
    <property type="entry name" value="Spermadhesin, CUB domain"/>
    <property type="match status" value="1"/>
</dbReference>
<name>E4X777_OIKDI</name>
<dbReference type="InterPro" id="IPR035914">
    <property type="entry name" value="Sperma_CUB_dom_sf"/>
</dbReference>